<keyword evidence="1" id="KW-0812">Transmembrane</keyword>
<reference evidence="2 3" key="1">
    <citation type="submission" date="2008-12" db="EMBL/GenBank/DDBJ databases">
        <authorList>
            <person name="Fulton L."/>
            <person name="Clifton S."/>
            <person name="Fulton B."/>
            <person name="Xu J."/>
            <person name="Minx P."/>
            <person name="Pepin K.H."/>
            <person name="Johnson M."/>
            <person name="Bhonagiri V."/>
            <person name="Nash W.E."/>
            <person name="Mardis E.R."/>
            <person name="Wilson R.K."/>
        </authorList>
    </citation>
    <scope>NUCLEOTIDE SEQUENCE [LARGE SCALE GENOMIC DNA]</scope>
    <source>
        <strain evidence="2 3">DSM 18228</strain>
    </source>
</reference>
<dbReference type="HOGENOM" id="CLU_3164529_0_0_10"/>
<keyword evidence="3" id="KW-1185">Reference proteome</keyword>
<protein>
    <submittedName>
        <fullName evidence="2">Uncharacterized protein</fullName>
    </submittedName>
</protein>
<dbReference type="Proteomes" id="UP000014073">
    <property type="component" value="Unassembled WGS sequence"/>
</dbReference>
<keyword evidence="1" id="KW-1133">Transmembrane helix</keyword>
<evidence type="ECO:0000313" key="2">
    <source>
        <dbReference type="EMBL" id="EEF76113.1"/>
    </source>
</evidence>
<dbReference type="EMBL" id="ACBW01000115">
    <property type="protein sequence ID" value="EEF76113.1"/>
    <property type="molecule type" value="Genomic_DNA"/>
</dbReference>
<accession>S0F711</accession>
<keyword evidence="1" id="KW-0472">Membrane</keyword>
<organism evidence="2 3">
    <name type="scientific">Phocaeicola coprophilus DSM 18228 = JCM 13818</name>
    <dbReference type="NCBI Taxonomy" id="547042"/>
    <lineage>
        <taxon>Bacteria</taxon>
        <taxon>Pseudomonadati</taxon>
        <taxon>Bacteroidota</taxon>
        <taxon>Bacteroidia</taxon>
        <taxon>Bacteroidales</taxon>
        <taxon>Bacteroidaceae</taxon>
        <taxon>Phocaeicola</taxon>
    </lineage>
</organism>
<name>S0F711_9BACT</name>
<gene>
    <name evidence="2" type="ORF">BACCOPRO_01610</name>
</gene>
<evidence type="ECO:0000256" key="1">
    <source>
        <dbReference type="SAM" id="Phobius"/>
    </source>
</evidence>
<evidence type="ECO:0000313" key="3">
    <source>
        <dbReference type="Proteomes" id="UP000014073"/>
    </source>
</evidence>
<comment type="caution">
    <text evidence="2">The sequence shown here is derived from an EMBL/GenBank/DDBJ whole genome shotgun (WGS) entry which is preliminary data.</text>
</comment>
<feature type="transmembrane region" description="Helical" evidence="1">
    <location>
        <begin position="22"/>
        <end position="42"/>
    </location>
</feature>
<dbReference type="STRING" id="547042.BACCOPRO_01610"/>
<sequence>MSLSLKISNDARKLHYYIFMQMYNYIFNELYIYIIISLHYVVKINKK</sequence>
<proteinExistence type="predicted"/>
<dbReference type="AlphaFoldDB" id="S0F711"/>